<comment type="caution">
    <text evidence="1">The sequence shown here is derived from an EMBL/GenBank/DDBJ whole genome shotgun (WGS) entry which is preliminary data.</text>
</comment>
<reference evidence="2" key="1">
    <citation type="journal article" date="2023" name="Nat. Plants">
        <title>Single-cell RNA sequencing provides a high-resolution roadmap for understanding the multicellular compartmentation of specialized metabolism.</title>
        <authorList>
            <person name="Sun S."/>
            <person name="Shen X."/>
            <person name="Li Y."/>
            <person name="Li Y."/>
            <person name="Wang S."/>
            <person name="Li R."/>
            <person name="Zhang H."/>
            <person name="Shen G."/>
            <person name="Guo B."/>
            <person name="Wei J."/>
            <person name="Xu J."/>
            <person name="St-Pierre B."/>
            <person name="Chen S."/>
            <person name="Sun C."/>
        </authorList>
    </citation>
    <scope>NUCLEOTIDE SEQUENCE [LARGE SCALE GENOMIC DNA]</scope>
</reference>
<evidence type="ECO:0000313" key="2">
    <source>
        <dbReference type="Proteomes" id="UP001060085"/>
    </source>
</evidence>
<name>A0ACC0BLN0_CATRO</name>
<organism evidence="1 2">
    <name type="scientific">Catharanthus roseus</name>
    <name type="common">Madagascar periwinkle</name>
    <name type="synonym">Vinca rosea</name>
    <dbReference type="NCBI Taxonomy" id="4058"/>
    <lineage>
        <taxon>Eukaryota</taxon>
        <taxon>Viridiplantae</taxon>
        <taxon>Streptophyta</taxon>
        <taxon>Embryophyta</taxon>
        <taxon>Tracheophyta</taxon>
        <taxon>Spermatophyta</taxon>
        <taxon>Magnoliopsida</taxon>
        <taxon>eudicotyledons</taxon>
        <taxon>Gunneridae</taxon>
        <taxon>Pentapetalae</taxon>
        <taxon>asterids</taxon>
        <taxon>lamiids</taxon>
        <taxon>Gentianales</taxon>
        <taxon>Apocynaceae</taxon>
        <taxon>Rauvolfioideae</taxon>
        <taxon>Vinceae</taxon>
        <taxon>Catharanthinae</taxon>
        <taxon>Catharanthus</taxon>
    </lineage>
</organism>
<keyword evidence="2" id="KW-1185">Reference proteome</keyword>
<dbReference type="EMBL" id="CM044703">
    <property type="protein sequence ID" value="KAI5673570.1"/>
    <property type="molecule type" value="Genomic_DNA"/>
</dbReference>
<proteinExistence type="predicted"/>
<dbReference type="Proteomes" id="UP001060085">
    <property type="component" value="Linkage Group LG03"/>
</dbReference>
<protein>
    <submittedName>
        <fullName evidence="1">Uncharacterized protein</fullName>
    </submittedName>
</protein>
<accession>A0ACC0BLN0</accession>
<sequence>MEEVPAHVHPGPIVPDVLSRQHKHRSGLIWNRDHEMCYTDLHYKHFGRNSATIRLPPEVLLICYEIVEYHYPGHGAGGGRPSVLPVLHRHEHFDPRHVEVEMGEGFEGVQPTVDPFDSPNLDIPSFSLGLTPASQSLPSGFGTSQTPPLPGLGFASFQAPHSTSFGFSGFRAPPSSEHSRFIYTASTYIAGIF</sequence>
<gene>
    <name evidence="1" type="ORF">M9H77_13934</name>
</gene>
<evidence type="ECO:0000313" key="1">
    <source>
        <dbReference type="EMBL" id="KAI5673570.1"/>
    </source>
</evidence>